<organism evidence="1 2">
    <name type="scientific">Ascobolus immersus RN42</name>
    <dbReference type="NCBI Taxonomy" id="1160509"/>
    <lineage>
        <taxon>Eukaryota</taxon>
        <taxon>Fungi</taxon>
        <taxon>Dikarya</taxon>
        <taxon>Ascomycota</taxon>
        <taxon>Pezizomycotina</taxon>
        <taxon>Pezizomycetes</taxon>
        <taxon>Pezizales</taxon>
        <taxon>Ascobolaceae</taxon>
        <taxon>Ascobolus</taxon>
    </lineage>
</organism>
<dbReference type="GO" id="GO:0008168">
    <property type="term" value="F:methyltransferase activity"/>
    <property type="evidence" value="ECO:0007669"/>
    <property type="project" value="UniProtKB-KW"/>
</dbReference>
<dbReference type="STRING" id="1160509.A0A3N4I661"/>
<dbReference type="SUPFAM" id="SSF53335">
    <property type="entry name" value="S-adenosyl-L-methionine-dependent methyltransferases"/>
    <property type="match status" value="1"/>
</dbReference>
<evidence type="ECO:0000313" key="1">
    <source>
        <dbReference type="EMBL" id="RPA80916.1"/>
    </source>
</evidence>
<feature type="non-terminal residue" evidence="1">
    <location>
        <position position="1"/>
    </location>
</feature>
<dbReference type="AlphaFoldDB" id="A0A3N4I661"/>
<keyword evidence="1" id="KW-0489">Methyltransferase</keyword>
<sequence length="324" mass="35958">DDDDSSCGGSTADSYTTSLSSSVFDFVYENGRRYASNRTAKTTEYLIPNDEAEQSRLDLVHHLWGLILSGDLHRAPIDAAEIKRRAGSEEPFRVLDLGTGTGIWAIDFGDEYPGAEVLGIDLSPIQPEWVPPNVKFEVDNFEDEWVFGHKFDYIHCRNLVGSIKDYPGLMKKIYNNLAPGGIVEFQESHVTGTYSEDNTFTSDSALAEYNRLLTEACNLLGQPMDAAPAVKGYVVEAGFKDVKEQIHKAPLGTWPKQPAEKQIGAVFQEISATGWEAYGLAALTRVLGWEGAKAKEFLDRVTAEATNRKIHKIYPVHVVWGRKP</sequence>
<dbReference type="Pfam" id="PF13489">
    <property type="entry name" value="Methyltransf_23"/>
    <property type="match status" value="1"/>
</dbReference>
<dbReference type="CDD" id="cd02440">
    <property type="entry name" value="AdoMet_MTases"/>
    <property type="match status" value="1"/>
</dbReference>
<dbReference type="InterPro" id="IPR029063">
    <property type="entry name" value="SAM-dependent_MTases_sf"/>
</dbReference>
<dbReference type="PANTHER" id="PTHR43591">
    <property type="entry name" value="METHYLTRANSFERASE"/>
    <property type="match status" value="1"/>
</dbReference>
<dbReference type="PANTHER" id="PTHR43591:SF31">
    <property type="entry name" value="LAEA-LIKE, PUTATIVE (AFU_ORTHOLOGUE AFUA_8G01930)-RELATED"/>
    <property type="match status" value="1"/>
</dbReference>
<proteinExistence type="predicted"/>
<reference evidence="1 2" key="1">
    <citation type="journal article" date="2018" name="Nat. Ecol. Evol.">
        <title>Pezizomycetes genomes reveal the molecular basis of ectomycorrhizal truffle lifestyle.</title>
        <authorList>
            <person name="Murat C."/>
            <person name="Payen T."/>
            <person name="Noel B."/>
            <person name="Kuo A."/>
            <person name="Morin E."/>
            <person name="Chen J."/>
            <person name="Kohler A."/>
            <person name="Krizsan K."/>
            <person name="Balestrini R."/>
            <person name="Da Silva C."/>
            <person name="Montanini B."/>
            <person name="Hainaut M."/>
            <person name="Levati E."/>
            <person name="Barry K.W."/>
            <person name="Belfiori B."/>
            <person name="Cichocki N."/>
            <person name="Clum A."/>
            <person name="Dockter R.B."/>
            <person name="Fauchery L."/>
            <person name="Guy J."/>
            <person name="Iotti M."/>
            <person name="Le Tacon F."/>
            <person name="Lindquist E.A."/>
            <person name="Lipzen A."/>
            <person name="Malagnac F."/>
            <person name="Mello A."/>
            <person name="Molinier V."/>
            <person name="Miyauchi S."/>
            <person name="Poulain J."/>
            <person name="Riccioni C."/>
            <person name="Rubini A."/>
            <person name="Sitrit Y."/>
            <person name="Splivallo R."/>
            <person name="Traeger S."/>
            <person name="Wang M."/>
            <person name="Zifcakova L."/>
            <person name="Wipf D."/>
            <person name="Zambonelli A."/>
            <person name="Paolocci F."/>
            <person name="Nowrousian M."/>
            <person name="Ottonello S."/>
            <person name="Baldrian P."/>
            <person name="Spatafora J.W."/>
            <person name="Henrissat B."/>
            <person name="Nagy L.G."/>
            <person name="Aury J.M."/>
            <person name="Wincker P."/>
            <person name="Grigoriev I.V."/>
            <person name="Bonfante P."/>
            <person name="Martin F.M."/>
        </authorList>
    </citation>
    <scope>NUCLEOTIDE SEQUENCE [LARGE SCALE GENOMIC DNA]</scope>
    <source>
        <strain evidence="1 2">RN42</strain>
    </source>
</reference>
<keyword evidence="2" id="KW-1185">Reference proteome</keyword>
<name>A0A3N4I661_ASCIM</name>
<evidence type="ECO:0000313" key="2">
    <source>
        <dbReference type="Proteomes" id="UP000275078"/>
    </source>
</evidence>
<accession>A0A3N4I661</accession>
<dbReference type="Gene3D" id="3.40.50.150">
    <property type="entry name" value="Vaccinia Virus protein VP39"/>
    <property type="match status" value="1"/>
</dbReference>
<feature type="non-terminal residue" evidence="1">
    <location>
        <position position="324"/>
    </location>
</feature>
<gene>
    <name evidence="1" type="ORF">BJ508DRAFT_194296</name>
</gene>
<dbReference type="GO" id="GO:0032259">
    <property type="term" value="P:methylation"/>
    <property type="evidence" value="ECO:0007669"/>
    <property type="project" value="UniProtKB-KW"/>
</dbReference>
<keyword evidence="1" id="KW-0808">Transferase</keyword>
<protein>
    <submittedName>
        <fullName evidence="1">S-adenosyl-L-methionine-dependent methyltransferase</fullName>
    </submittedName>
</protein>
<dbReference type="EMBL" id="ML119684">
    <property type="protein sequence ID" value="RPA80916.1"/>
    <property type="molecule type" value="Genomic_DNA"/>
</dbReference>
<dbReference type="Proteomes" id="UP000275078">
    <property type="component" value="Unassembled WGS sequence"/>
</dbReference>
<dbReference type="OrthoDB" id="2013972at2759"/>